<dbReference type="PANTHER" id="PTHR31286:SF178">
    <property type="entry name" value="DUF4283 DOMAIN-CONTAINING PROTEIN"/>
    <property type="match status" value="1"/>
</dbReference>
<keyword evidence="5" id="KW-1185">Reference proteome</keyword>
<reference evidence="4" key="1">
    <citation type="submission" date="2019-12" db="EMBL/GenBank/DDBJ databases">
        <authorList>
            <person name="Scholes J."/>
        </authorList>
    </citation>
    <scope>NUCLEOTIDE SEQUENCE</scope>
</reference>
<sequence>KEAGNVEIQLKDIKSSEEECGRSLFGKVVGDRPTSMLGIKRTMTTIWKLQLAMEVKEISSNFFQFIFASQEDKRKVVSGHNWIYENQYLILKEWFPGLHSSHKCFDEVMIWVQILNVPLNWMSTEVGMRIGQIFNRVNNVVICKMGGEQGSFIKILVALNLKEPIPRCTSVKLGEERVLVAFRYERLVNLCYYCGHIGHLHRGCKIREENIENNSVEEGLFGELLKALETFPGGRYSQTSSSGDKGNQPIQQVHPDSLVSANTTPSSKKISVSSSKDLIVEQNVDDMPEDSHIGVEVRGVIADAAPTTPLPESLLETPTSLEQYMEVENHINMKEIRVPPSGSNKEEEAGLGGPSTVSQIKDSRRVHHPNVIFLSETKKSLKFTSTVCKKLGFGSRWHLERPSGTKGGLLVMWDLETEVKQIISNDLCIQMELRGEGFSSGVWMIFVYMNSDKAIRRRQWEFLIDKKMNWGTCWMIAGDWNDIISNEEKRGGLRRLESSFSEFRQFIEEMEMLEVDQQGSFFTWGNNRASDGYVEERLDKVFSSWDWMTNFPNMKVSNFYRSASDHNVILINTDTEVGKRRKRFLFDKAWVKMEGVTEAVKEGWQVEVEGSFMFQVHQEIKQTRMALLSWYKPIHRNSDKEIKQLTSKMEDMRKNGQNIDWKDWSETKTKLDDAHRAEEQFWRIKSRAMWLKAGDSNTRFFHAFTSQRRKTNSIHKLATRVGLICDKQDTIVAHISEFYSTLFTSEGTTDAFHANLLLEILQKYQRFSGQKVNLYKSSMFLSKNCSEGLKNNICSILNGVVVKRSSKYLGLPLGIGASKKEAFQYVVDSVLNKIGSWKNNFLSTAGKEVLVKSVLQALPVF</sequence>
<dbReference type="Pfam" id="PF14392">
    <property type="entry name" value="zf-CCHC_4"/>
    <property type="match status" value="1"/>
</dbReference>
<proteinExistence type="predicted"/>
<name>A0A9N7MYZ1_STRHE</name>
<dbReference type="AlphaFoldDB" id="A0A9N7MYZ1"/>
<dbReference type="OrthoDB" id="1297835at2759"/>
<comment type="caution">
    <text evidence="4">The sequence shown here is derived from an EMBL/GenBank/DDBJ whole genome shotgun (WGS) entry which is preliminary data.</text>
</comment>
<dbReference type="GO" id="GO:0003676">
    <property type="term" value="F:nucleic acid binding"/>
    <property type="evidence" value="ECO:0007669"/>
    <property type="project" value="InterPro"/>
</dbReference>
<dbReference type="InterPro" id="IPR025836">
    <property type="entry name" value="Zn_knuckle_CX2CX4HX4C"/>
</dbReference>
<dbReference type="GO" id="GO:0003824">
    <property type="term" value="F:catalytic activity"/>
    <property type="evidence" value="ECO:0007669"/>
    <property type="project" value="InterPro"/>
</dbReference>
<feature type="non-terminal residue" evidence="4">
    <location>
        <position position="1"/>
    </location>
</feature>
<evidence type="ECO:0000256" key="1">
    <source>
        <dbReference type="PROSITE-ProRule" id="PRU00047"/>
    </source>
</evidence>
<accession>A0A9N7MYZ1</accession>
<dbReference type="PANTHER" id="PTHR31286">
    <property type="entry name" value="GLYCINE-RICH CELL WALL STRUCTURAL PROTEIN 1.8-LIKE"/>
    <property type="match status" value="1"/>
</dbReference>
<evidence type="ECO:0000313" key="4">
    <source>
        <dbReference type="EMBL" id="CAA0823185.1"/>
    </source>
</evidence>
<dbReference type="InterPro" id="IPR025558">
    <property type="entry name" value="DUF4283"/>
</dbReference>
<feature type="domain" description="CCHC-type" evidence="3">
    <location>
        <begin position="191"/>
        <end position="205"/>
    </location>
</feature>
<organism evidence="4 5">
    <name type="scientific">Striga hermonthica</name>
    <name type="common">Purple witchweed</name>
    <name type="synonym">Buchnera hermonthica</name>
    <dbReference type="NCBI Taxonomy" id="68872"/>
    <lineage>
        <taxon>Eukaryota</taxon>
        <taxon>Viridiplantae</taxon>
        <taxon>Streptophyta</taxon>
        <taxon>Embryophyta</taxon>
        <taxon>Tracheophyta</taxon>
        <taxon>Spermatophyta</taxon>
        <taxon>Magnoliopsida</taxon>
        <taxon>eudicotyledons</taxon>
        <taxon>Gunneridae</taxon>
        <taxon>Pentapetalae</taxon>
        <taxon>asterids</taxon>
        <taxon>lamiids</taxon>
        <taxon>Lamiales</taxon>
        <taxon>Orobanchaceae</taxon>
        <taxon>Buchnereae</taxon>
        <taxon>Striga</taxon>
    </lineage>
</organism>
<keyword evidence="1" id="KW-0863">Zinc-finger</keyword>
<protein>
    <recommendedName>
        <fullName evidence="3">CCHC-type domain-containing protein</fullName>
    </recommendedName>
</protein>
<dbReference type="PROSITE" id="PS50158">
    <property type="entry name" value="ZF_CCHC"/>
    <property type="match status" value="1"/>
</dbReference>
<dbReference type="EMBL" id="CACSLK010024540">
    <property type="protein sequence ID" value="CAA0823185.1"/>
    <property type="molecule type" value="Genomic_DNA"/>
</dbReference>
<dbReference type="InterPro" id="IPR040256">
    <property type="entry name" value="At4g02000-like"/>
</dbReference>
<keyword evidence="1" id="KW-0862">Zinc</keyword>
<dbReference type="Pfam" id="PF03372">
    <property type="entry name" value="Exo_endo_phos"/>
    <property type="match status" value="1"/>
</dbReference>
<dbReference type="InterPro" id="IPR005135">
    <property type="entry name" value="Endo/exonuclease/phosphatase"/>
</dbReference>
<evidence type="ECO:0000313" key="5">
    <source>
        <dbReference type="Proteomes" id="UP001153555"/>
    </source>
</evidence>
<dbReference type="GO" id="GO:0008270">
    <property type="term" value="F:zinc ion binding"/>
    <property type="evidence" value="ECO:0007669"/>
    <property type="project" value="UniProtKB-KW"/>
</dbReference>
<dbReference type="Proteomes" id="UP001153555">
    <property type="component" value="Unassembled WGS sequence"/>
</dbReference>
<evidence type="ECO:0000259" key="3">
    <source>
        <dbReference type="PROSITE" id="PS50158"/>
    </source>
</evidence>
<gene>
    <name evidence="4" type="ORF">SHERM_20352</name>
</gene>
<dbReference type="InterPro" id="IPR036691">
    <property type="entry name" value="Endo/exonu/phosph_ase_sf"/>
</dbReference>
<dbReference type="Gene3D" id="3.60.10.10">
    <property type="entry name" value="Endonuclease/exonuclease/phosphatase"/>
    <property type="match status" value="1"/>
</dbReference>
<feature type="region of interest" description="Disordered" evidence="2">
    <location>
        <begin position="337"/>
        <end position="358"/>
    </location>
</feature>
<keyword evidence="1" id="KW-0479">Metal-binding</keyword>
<dbReference type="Pfam" id="PF14111">
    <property type="entry name" value="DUF4283"/>
    <property type="match status" value="1"/>
</dbReference>
<dbReference type="SUPFAM" id="SSF56219">
    <property type="entry name" value="DNase I-like"/>
    <property type="match status" value="1"/>
</dbReference>
<dbReference type="InterPro" id="IPR001878">
    <property type="entry name" value="Znf_CCHC"/>
</dbReference>
<evidence type="ECO:0000256" key="2">
    <source>
        <dbReference type="SAM" id="MobiDB-lite"/>
    </source>
</evidence>
<feature type="non-terminal residue" evidence="4">
    <location>
        <position position="861"/>
    </location>
</feature>